<dbReference type="Gene3D" id="3.40.50.10470">
    <property type="entry name" value="Translation initiation factor eif-2b, domain 2"/>
    <property type="match status" value="1"/>
</dbReference>
<dbReference type="NCBIfam" id="TIGR00524">
    <property type="entry name" value="eIF-2B_rel"/>
    <property type="match status" value="1"/>
</dbReference>
<dbReference type="FunFam" id="3.40.50.10470:FF:000006">
    <property type="entry name" value="Methylthioribose-1-phosphate isomerase"/>
    <property type="match status" value="1"/>
</dbReference>
<comment type="function">
    <text evidence="2">Catalyzes the interconversion of methylthioribose-1-phosphate (MTR-1-P) into methylthioribulose-1-phosphate (MTRu-1-P).</text>
</comment>
<dbReference type="Gene3D" id="1.20.120.420">
    <property type="entry name" value="translation initiation factor eif-2b, domain 1"/>
    <property type="match status" value="1"/>
</dbReference>
<comment type="caution">
    <text evidence="3">The sequence shown here is derived from an EMBL/GenBank/DDBJ whole genome shotgun (WGS) entry which is preliminary data.</text>
</comment>
<feature type="active site" description="Proton donor" evidence="2">
    <location>
        <position position="225"/>
    </location>
</feature>
<dbReference type="GO" id="GO:0046523">
    <property type="term" value="F:S-methyl-5-thioribose-1-phosphate isomerase activity"/>
    <property type="evidence" value="ECO:0007669"/>
    <property type="project" value="UniProtKB-UniRule"/>
</dbReference>
<dbReference type="InterPro" id="IPR011559">
    <property type="entry name" value="Initiation_fac_2B_a/b/d"/>
</dbReference>
<dbReference type="Proteomes" id="UP000051012">
    <property type="component" value="Unassembled WGS sequence"/>
</dbReference>
<keyword evidence="2" id="KW-0028">Amino-acid biosynthesis</keyword>
<dbReference type="InterPro" id="IPR005251">
    <property type="entry name" value="IF-M1Pi"/>
</dbReference>
<dbReference type="EC" id="5.3.1.23" evidence="2"/>
<dbReference type="EMBL" id="LJNI01000106">
    <property type="protein sequence ID" value="KPJ72011.1"/>
    <property type="molecule type" value="Genomic_DNA"/>
</dbReference>
<dbReference type="InterPro" id="IPR042529">
    <property type="entry name" value="IF_2B-like_C"/>
</dbReference>
<dbReference type="AlphaFoldDB" id="A0A0S7YCC1"/>
<dbReference type="Pfam" id="PF01008">
    <property type="entry name" value="IF-2B"/>
    <property type="match status" value="1"/>
</dbReference>
<feature type="site" description="Transition state stabilizer" evidence="2">
    <location>
        <position position="147"/>
    </location>
</feature>
<reference evidence="3 4" key="1">
    <citation type="journal article" date="2015" name="Microbiome">
        <title>Genomic resolution of linkages in carbon, nitrogen, and sulfur cycling among widespread estuary sediment bacteria.</title>
        <authorList>
            <person name="Baker B.J."/>
            <person name="Lazar C.S."/>
            <person name="Teske A.P."/>
            <person name="Dick G.J."/>
        </authorList>
    </citation>
    <scope>NUCLEOTIDE SEQUENCE [LARGE SCALE GENOMIC DNA]</scope>
    <source>
        <strain evidence="3">DG_78</strain>
    </source>
</reference>
<dbReference type="FunFam" id="1.20.120.420:FF:000003">
    <property type="entry name" value="Methylthioribose-1-phosphate isomerase"/>
    <property type="match status" value="1"/>
</dbReference>
<dbReference type="SUPFAM" id="SSF100950">
    <property type="entry name" value="NagB/RpiA/CoA transferase-like"/>
    <property type="match status" value="1"/>
</dbReference>
<evidence type="ECO:0000313" key="4">
    <source>
        <dbReference type="Proteomes" id="UP000051012"/>
    </source>
</evidence>
<evidence type="ECO:0000313" key="3">
    <source>
        <dbReference type="EMBL" id="KPJ72011.1"/>
    </source>
</evidence>
<dbReference type="HAMAP" id="MF_01678">
    <property type="entry name" value="Salvage_MtnA"/>
    <property type="match status" value="1"/>
</dbReference>
<feature type="binding site" evidence="2">
    <location>
        <begin position="235"/>
        <end position="236"/>
    </location>
    <ligand>
        <name>substrate</name>
    </ligand>
</feature>
<proteinExistence type="inferred from homology"/>
<keyword evidence="1 2" id="KW-0413">Isomerase</keyword>
<dbReference type="NCBIfam" id="TIGR00512">
    <property type="entry name" value="salvage_mtnA"/>
    <property type="match status" value="1"/>
</dbReference>
<dbReference type="InterPro" id="IPR000649">
    <property type="entry name" value="IF-2B-related"/>
</dbReference>
<dbReference type="InterPro" id="IPR027363">
    <property type="entry name" value="M1Pi_N"/>
</dbReference>
<dbReference type="NCBIfam" id="NF004326">
    <property type="entry name" value="PRK05720.1"/>
    <property type="match status" value="1"/>
</dbReference>
<organism evidence="3 4">
    <name type="scientific">candidate division TA06 bacterium DG_78</name>
    <dbReference type="NCBI Taxonomy" id="1703772"/>
    <lineage>
        <taxon>Bacteria</taxon>
        <taxon>Bacteria division TA06</taxon>
    </lineage>
</organism>
<accession>A0A0S7YCC1</accession>
<keyword evidence="2" id="KW-0486">Methionine biosynthesis</keyword>
<protein>
    <recommendedName>
        <fullName evidence="2">Methylthioribose-1-phosphate isomerase</fullName>
        <shortName evidence="2">M1Pi</shortName>
        <shortName evidence="2">MTR-1-P isomerase</shortName>
        <ecNumber evidence="2">5.3.1.23</ecNumber>
    </recommendedName>
    <alternativeName>
        <fullName evidence="2">S-methyl-5-thioribose-1-phosphate isomerase</fullName>
    </alternativeName>
</protein>
<evidence type="ECO:0000256" key="2">
    <source>
        <dbReference type="HAMAP-Rule" id="MF_01678"/>
    </source>
</evidence>
<feature type="binding site" evidence="2">
    <location>
        <position position="84"/>
    </location>
    <ligand>
        <name>substrate</name>
    </ligand>
</feature>
<dbReference type="PANTHER" id="PTHR43475:SF1">
    <property type="entry name" value="METHYLTHIORIBOSE-1-PHOSPHATE ISOMERASE"/>
    <property type="match status" value="1"/>
</dbReference>
<dbReference type="UniPathway" id="UPA00904">
    <property type="reaction ID" value="UER00874"/>
</dbReference>
<gene>
    <name evidence="2" type="primary">mtnA</name>
    <name evidence="3" type="ORF">AMJ52_07750</name>
</gene>
<evidence type="ECO:0000256" key="1">
    <source>
        <dbReference type="ARBA" id="ARBA00023235"/>
    </source>
</evidence>
<dbReference type="GO" id="GO:0019509">
    <property type="term" value="P:L-methionine salvage from methylthioadenosine"/>
    <property type="evidence" value="ECO:0007669"/>
    <property type="project" value="UniProtKB-UniRule"/>
</dbReference>
<dbReference type="PATRIC" id="fig|1703772.3.peg.376"/>
<dbReference type="PANTHER" id="PTHR43475">
    <property type="entry name" value="METHYLTHIORIBOSE-1-PHOSPHATE ISOMERASE"/>
    <property type="match status" value="1"/>
</dbReference>
<dbReference type="InterPro" id="IPR037171">
    <property type="entry name" value="NagB/RpiA_transferase-like"/>
</dbReference>
<comment type="catalytic activity">
    <reaction evidence="2">
        <text>5-(methylsulfanyl)-alpha-D-ribose 1-phosphate = 5-(methylsulfanyl)-D-ribulose 1-phosphate</text>
        <dbReference type="Rhea" id="RHEA:19989"/>
        <dbReference type="ChEBI" id="CHEBI:58533"/>
        <dbReference type="ChEBI" id="CHEBI:58548"/>
        <dbReference type="EC" id="5.3.1.23"/>
    </reaction>
</comment>
<sequence length="336" mass="37061">MQFKTIEYNKQNNEIIILDQTKLPEEEKYMKLKTVEDMYNAIKNMHLRGAPLIGVAAAYGVVLAACSDSSADVIKAADYIKSARPTAVNLGWAIQRMKDKIGDEKNLFEILLKEARSIENEDKESCRKIGEFGTDLIKDNSKIMVHCNAGALATSGIGTALGVLYTAKSRGKKFEVYSCETRPLLQGARLTSWELTANDIETYTICDNMAATYMPDMNLVLVGADRIASNGDTANKIGTKGLAIIAQHYNVPFYVAAPISTFDLNIKSGNDIPIEIRCEDEIRKFNTKGIVAEKAKICNPAFDVTPASLITNIITEKGIIKPPFEHKIEKATKNVQ</sequence>
<comment type="pathway">
    <text evidence="2">Amino-acid biosynthesis; L-methionine biosynthesis via salvage pathway; L-methionine from S-methyl-5-thio-alpha-D-ribose 1-phosphate: step 1/6.</text>
</comment>
<name>A0A0S7YCC1_UNCT6</name>
<comment type="similarity">
    <text evidence="2">Belongs to the EIF-2B alpha/beta/delta subunits family. MtnA subfamily.</text>
</comment>
<feature type="binding site" evidence="2">
    <location>
        <begin position="48"/>
        <end position="50"/>
    </location>
    <ligand>
        <name>substrate</name>
    </ligand>
</feature>
<feature type="binding site" evidence="2">
    <location>
        <position position="186"/>
    </location>
    <ligand>
        <name>substrate</name>
    </ligand>
</feature>